<feature type="compositionally biased region" description="Acidic residues" evidence="1">
    <location>
        <begin position="255"/>
        <end position="267"/>
    </location>
</feature>
<protein>
    <submittedName>
        <fullName evidence="2">Cell division protein DivIB</fullName>
    </submittedName>
</protein>
<feature type="compositionally biased region" description="Acidic residues" evidence="1">
    <location>
        <begin position="280"/>
        <end position="316"/>
    </location>
</feature>
<keyword evidence="2" id="KW-0132">Cell division</keyword>
<dbReference type="PROSITE" id="PS51257">
    <property type="entry name" value="PROKAR_LIPOPROTEIN"/>
    <property type="match status" value="1"/>
</dbReference>
<dbReference type="GO" id="GO:0051301">
    <property type="term" value="P:cell division"/>
    <property type="evidence" value="ECO:0007669"/>
    <property type="project" value="UniProtKB-KW"/>
</dbReference>
<feature type="compositionally biased region" description="Low complexity" evidence="1">
    <location>
        <begin position="268"/>
        <end position="279"/>
    </location>
</feature>
<reference evidence="2 3" key="1">
    <citation type="submission" date="2019-01" db="EMBL/GenBank/DDBJ databases">
        <title>PMF-metabolizing Aryl O-demethylase.</title>
        <authorList>
            <person name="Kim M."/>
        </authorList>
    </citation>
    <scope>NUCLEOTIDE SEQUENCE [LARGE SCALE GENOMIC DNA]</scope>
    <source>
        <strain evidence="2 3">PMF1</strain>
    </source>
</reference>
<dbReference type="RefSeq" id="WP_130182453.1">
    <property type="nucleotide sequence ID" value="NZ_CP035945.1"/>
</dbReference>
<name>A0A4P6M497_9FIRM</name>
<dbReference type="Proteomes" id="UP000289794">
    <property type="component" value="Chromosome"/>
</dbReference>
<proteinExistence type="predicted"/>
<gene>
    <name evidence="2" type="primary">divIB</name>
    <name evidence="2" type="ORF">PMF13cell1_04920</name>
</gene>
<keyword evidence="2" id="KW-0131">Cell cycle</keyword>
<sequence>MDRKKHRIFWGCLAAAILTAIAVFFACFQITSVKVEGNKNYTEDEIKKMVLSGPLSGNSVLVRFLNPDERTKDAEFINKVWLERTSRHSLVIHVREKELIGYVKFLDGNLYFDRNGIVQVSTTEELENIPNVEGLKLDKVGVGEKIPGLDKSSLSLILSVTKMLEKGDEKPDRLVLDEKGQLVLYYGKVEARMGSDKNMDEKMSRLLGIIPQLGGMEGVLHLENVDETSKNVVFDKVLSEAEQEALKNNKNGGTDDQDSSDEDEDGDGSANDDSSGYDNSGDEGADYSEEETGYEEGSGYDETSEYEDGSGDEDGSGYESDGSYDGSDDGSGAE</sequence>
<evidence type="ECO:0000313" key="3">
    <source>
        <dbReference type="Proteomes" id="UP000289794"/>
    </source>
</evidence>
<accession>A0A4P6M497</accession>
<organism evidence="2 3">
    <name type="scientific">Blautia producta</name>
    <dbReference type="NCBI Taxonomy" id="33035"/>
    <lineage>
        <taxon>Bacteria</taxon>
        <taxon>Bacillati</taxon>
        <taxon>Bacillota</taxon>
        <taxon>Clostridia</taxon>
        <taxon>Lachnospirales</taxon>
        <taxon>Lachnospiraceae</taxon>
        <taxon>Blautia</taxon>
    </lineage>
</organism>
<dbReference type="AlphaFoldDB" id="A0A4P6M497"/>
<evidence type="ECO:0000256" key="1">
    <source>
        <dbReference type="SAM" id="MobiDB-lite"/>
    </source>
</evidence>
<feature type="compositionally biased region" description="Low complexity" evidence="1">
    <location>
        <begin position="317"/>
        <end position="334"/>
    </location>
</feature>
<evidence type="ECO:0000313" key="2">
    <source>
        <dbReference type="EMBL" id="QBE99346.1"/>
    </source>
</evidence>
<dbReference type="EMBL" id="CP035945">
    <property type="protein sequence ID" value="QBE99346.1"/>
    <property type="molecule type" value="Genomic_DNA"/>
</dbReference>
<dbReference type="KEGG" id="bpro:PMF13cell1_04920"/>
<feature type="region of interest" description="Disordered" evidence="1">
    <location>
        <begin position="245"/>
        <end position="334"/>
    </location>
</feature>